<gene>
    <name evidence="3" type="primary">mltB</name>
    <name evidence="3" type="ORF">GCM10011403_25470</name>
</gene>
<dbReference type="PANTHER" id="PTHR30163:SF8">
    <property type="entry name" value="LYTIC MUREIN TRANSGLYCOSYLASE"/>
    <property type="match status" value="1"/>
</dbReference>
<dbReference type="SUPFAM" id="SSF53955">
    <property type="entry name" value="Lysozyme-like"/>
    <property type="match status" value="1"/>
</dbReference>
<dbReference type="Gene3D" id="1.10.530.10">
    <property type="match status" value="1"/>
</dbReference>
<proteinExistence type="predicted"/>
<reference evidence="3" key="1">
    <citation type="journal article" date="2014" name="Int. J. Syst. Evol. Microbiol.">
        <title>Complete genome sequence of Corynebacterium casei LMG S-19264T (=DSM 44701T), isolated from a smear-ripened cheese.</title>
        <authorList>
            <consortium name="US DOE Joint Genome Institute (JGI-PGF)"/>
            <person name="Walter F."/>
            <person name="Albersmeier A."/>
            <person name="Kalinowski J."/>
            <person name="Ruckert C."/>
        </authorList>
    </citation>
    <scope>NUCLEOTIDE SEQUENCE</scope>
    <source>
        <strain evidence="3">CGMCC 1.15425</strain>
    </source>
</reference>
<dbReference type="CDD" id="cd13399">
    <property type="entry name" value="Slt35-like"/>
    <property type="match status" value="1"/>
</dbReference>
<keyword evidence="4" id="KW-1185">Reference proteome</keyword>
<evidence type="ECO:0000313" key="3">
    <source>
        <dbReference type="EMBL" id="GFZ81205.1"/>
    </source>
</evidence>
<dbReference type="AlphaFoldDB" id="A0A916QLZ1"/>
<feature type="domain" description="Transglycosylase SLT" evidence="2">
    <location>
        <begin position="47"/>
        <end position="354"/>
    </location>
</feature>
<evidence type="ECO:0000259" key="2">
    <source>
        <dbReference type="Pfam" id="PF13406"/>
    </source>
</evidence>
<dbReference type="FunFam" id="1.10.8.350:FF:000001">
    <property type="entry name" value="Lytic murein transglycosylase B"/>
    <property type="match status" value="1"/>
</dbReference>
<reference evidence="3" key="2">
    <citation type="submission" date="2020-09" db="EMBL/GenBank/DDBJ databases">
        <authorList>
            <person name="Sun Q."/>
            <person name="Zhou Y."/>
        </authorList>
    </citation>
    <scope>NUCLEOTIDE SEQUENCE</scope>
    <source>
        <strain evidence="3">CGMCC 1.15425</strain>
    </source>
</reference>
<feature type="signal peptide" evidence="1">
    <location>
        <begin position="1"/>
        <end position="24"/>
    </location>
</feature>
<evidence type="ECO:0000256" key="1">
    <source>
        <dbReference type="SAM" id="SignalP"/>
    </source>
</evidence>
<dbReference type="InterPro" id="IPR031304">
    <property type="entry name" value="SLT_2"/>
</dbReference>
<dbReference type="InterPro" id="IPR011970">
    <property type="entry name" value="MltB_2"/>
</dbReference>
<name>A0A916QLZ1_9GAMM</name>
<comment type="caution">
    <text evidence="3">The sequence shown here is derived from an EMBL/GenBank/DDBJ whole genome shotgun (WGS) entry which is preliminary data.</text>
</comment>
<dbReference type="Pfam" id="PF13406">
    <property type="entry name" value="SLT_2"/>
    <property type="match status" value="1"/>
</dbReference>
<dbReference type="InterPro" id="IPR023346">
    <property type="entry name" value="Lysozyme-like_dom_sf"/>
</dbReference>
<feature type="chain" id="PRO_5036918924" evidence="1">
    <location>
        <begin position="25"/>
        <end position="356"/>
    </location>
</feature>
<accession>A0A916QLZ1</accession>
<dbReference type="InterPro" id="IPR043426">
    <property type="entry name" value="MltB-like"/>
</dbReference>
<dbReference type="GO" id="GO:0009253">
    <property type="term" value="P:peptidoglycan catabolic process"/>
    <property type="evidence" value="ECO:0007669"/>
    <property type="project" value="TreeGrafter"/>
</dbReference>
<organism evidence="3 4">
    <name type="scientific">Pseudohongiella nitratireducens</name>
    <dbReference type="NCBI Taxonomy" id="1768907"/>
    <lineage>
        <taxon>Bacteria</taxon>
        <taxon>Pseudomonadati</taxon>
        <taxon>Pseudomonadota</taxon>
        <taxon>Gammaproteobacteria</taxon>
        <taxon>Pseudomonadales</taxon>
        <taxon>Pseudohongiellaceae</taxon>
        <taxon>Pseudohongiella</taxon>
    </lineage>
</organism>
<dbReference type="Proteomes" id="UP000627715">
    <property type="component" value="Unassembled WGS sequence"/>
</dbReference>
<dbReference type="EMBL" id="BMIY01000011">
    <property type="protein sequence ID" value="GFZ81205.1"/>
    <property type="molecule type" value="Genomic_DNA"/>
</dbReference>
<keyword evidence="1" id="KW-0732">Signal</keyword>
<evidence type="ECO:0000313" key="4">
    <source>
        <dbReference type="Proteomes" id="UP000627715"/>
    </source>
</evidence>
<dbReference type="RefSeq" id="WP_082866426.1">
    <property type="nucleotide sequence ID" value="NZ_BMIY01000011.1"/>
</dbReference>
<dbReference type="NCBIfam" id="TIGR02283">
    <property type="entry name" value="MltB_2"/>
    <property type="match status" value="1"/>
</dbReference>
<dbReference type="Gene3D" id="1.10.8.350">
    <property type="entry name" value="Bacterial muramidase"/>
    <property type="match status" value="1"/>
</dbReference>
<dbReference type="PANTHER" id="PTHR30163">
    <property type="entry name" value="MEMBRANE-BOUND LYTIC MUREIN TRANSGLYCOSYLASE B"/>
    <property type="match status" value="1"/>
</dbReference>
<sequence length="356" mass="40522">MIRIGTAFWSICFILLWPIGQVHAQEDQTAGDTNSQNSSSEQADPEFQRWLQSFIDEARAAGISDAIINQTLVNVTPIQRVVDNDRNQAEFVETYQMYLDRRVTDWRIQTGRERLAQHREILEQVAAEYGVPARIIVAIWGIETNYGNFTGGEDVIQALVTLAYDPRRADFFRNELMQALRILQEGHISHADMKGSWAGAMGQSQFMPSSFRQYAVDFNDDGRRDIWTTEADVFASIANYLREAGWQPGIRWGREVRLPGDYETRQAQWHQPADVSYGCSRLRVHSIQQPVTDWQADGFRRVDGGNLPQSDIRGSIVRPDDDTGPTFLTYDNFRAILSYNCANNYALAVAHLADSY</sequence>
<dbReference type="OrthoDB" id="9772911at2"/>
<protein>
    <submittedName>
        <fullName evidence="3">Murein transglycosylase</fullName>
    </submittedName>
</protein>
<dbReference type="GO" id="GO:0008933">
    <property type="term" value="F:peptidoglycan lytic transglycosylase activity"/>
    <property type="evidence" value="ECO:0007669"/>
    <property type="project" value="TreeGrafter"/>
</dbReference>